<dbReference type="InterPro" id="IPR018391">
    <property type="entry name" value="PQQ_b-propeller_rpt"/>
</dbReference>
<dbReference type="Gene3D" id="2.130.10.10">
    <property type="entry name" value="YVTN repeat-like/Quinoprotein amine dehydrogenase"/>
    <property type="match status" value="1"/>
</dbReference>
<dbReference type="Gene3D" id="2.40.128.630">
    <property type="match status" value="1"/>
</dbReference>
<sequence>MTTPGYSNGMPPVPGQQPHNPPYPPQQGYAPQQPYPPQQTYPPQQPQQAFAPPQFTPMHPPSSTPGKQRGKGLMIFLLVLSVIMSGVFGSVAWIVLDPSKTQVEWSLPYYGGESDTQNYLGTWFTGKNVVRAQTDGVSALDANSGDLQWGMAAPGKGASTICHASSVTSEDIAILAVGAVHDCNGLFALDLKTGKKLWQHTISKRQDGPSTAVSGGTVVVNDKTAYDLRTGKVLWKDSKKETYGGKPCEGQGYVGGKQLVRVQLCTTRWAYGSPDGQSSTAAGVDPATGKAKWTYAMGDGEWEYGEDAMVVSTSPVIVGVPQEVKKNGFTVLQDDGKARNTLVLGENLEEYSSPDIYFSQQEAATEGDPRPALKVIGNTLYIAEKHDGSSLGSAIDAYDLASGKRVWSTGSSDDAEYSLVQGSGNELLALKQDETGWREENFGGDGSPMYLVSLDPKSGSETQEQYYGHLDGALGQDAWAMPYLHDDSVFLASVSNTGKSSVASEAHEASLVKMGD</sequence>
<evidence type="ECO:0000256" key="1">
    <source>
        <dbReference type="SAM" id="MobiDB-lite"/>
    </source>
</evidence>
<dbReference type="InterPro" id="IPR002372">
    <property type="entry name" value="PQQ_rpt_dom"/>
</dbReference>
<keyword evidence="2" id="KW-1133">Transmembrane helix</keyword>
<feature type="transmembrane region" description="Helical" evidence="2">
    <location>
        <begin position="73"/>
        <end position="96"/>
    </location>
</feature>
<organism evidence="4 5">
    <name type="scientific">Streptomyces endophyticus</name>
    <dbReference type="NCBI Taxonomy" id="714166"/>
    <lineage>
        <taxon>Bacteria</taxon>
        <taxon>Bacillati</taxon>
        <taxon>Actinomycetota</taxon>
        <taxon>Actinomycetes</taxon>
        <taxon>Kitasatosporales</taxon>
        <taxon>Streptomycetaceae</taxon>
        <taxon>Streptomyces</taxon>
    </lineage>
</organism>
<feature type="compositionally biased region" description="Pro residues" evidence="1">
    <location>
        <begin position="54"/>
        <end position="63"/>
    </location>
</feature>
<proteinExistence type="predicted"/>
<dbReference type="InterPro" id="IPR015943">
    <property type="entry name" value="WD40/YVTN_repeat-like_dom_sf"/>
</dbReference>
<dbReference type="EMBL" id="JAOZYC010000169">
    <property type="protein sequence ID" value="MEB8342700.1"/>
    <property type="molecule type" value="Genomic_DNA"/>
</dbReference>
<dbReference type="RefSeq" id="WP_326022259.1">
    <property type="nucleotide sequence ID" value="NZ_JAOZYC010000169.1"/>
</dbReference>
<keyword evidence="5" id="KW-1185">Reference proteome</keyword>
<gene>
    <name evidence="4" type="ORF">OKJ99_34915</name>
</gene>
<evidence type="ECO:0000313" key="4">
    <source>
        <dbReference type="EMBL" id="MEB8342700.1"/>
    </source>
</evidence>
<protein>
    <submittedName>
        <fullName evidence="4">PQQ-like beta-propeller repeat protein</fullName>
    </submittedName>
</protein>
<feature type="domain" description="Pyrrolo-quinoline quinone repeat" evidence="3">
    <location>
        <begin position="127"/>
        <end position="220"/>
    </location>
</feature>
<dbReference type="InterPro" id="IPR011047">
    <property type="entry name" value="Quinoprotein_ADH-like_sf"/>
</dbReference>
<evidence type="ECO:0000256" key="2">
    <source>
        <dbReference type="SAM" id="Phobius"/>
    </source>
</evidence>
<reference evidence="4 5" key="1">
    <citation type="submission" date="2022-10" db="EMBL/GenBank/DDBJ databases">
        <authorList>
            <person name="Xie J."/>
            <person name="Shen N."/>
        </authorList>
    </citation>
    <scope>NUCLEOTIDE SEQUENCE [LARGE SCALE GENOMIC DNA]</scope>
    <source>
        <strain evidence="4 5">YIM65594</strain>
    </source>
</reference>
<evidence type="ECO:0000259" key="3">
    <source>
        <dbReference type="Pfam" id="PF13360"/>
    </source>
</evidence>
<dbReference type="SMART" id="SM00564">
    <property type="entry name" value="PQQ"/>
    <property type="match status" value="4"/>
</dbReference>
<feature type="region of interest" description="Disordered" evidence="1">
    <location>
        <begin position="1"/>
        <end position="67"/>
    </location>
</feature>
<dbReference type="Proteomes" id="UP001354931">
    <property type="component" value="Unassembled WGS sequence"/>
</dbReference>
<evidence type="ECO:0000313" key="5">
    <source>
        <dbReference type="Proteomes" id="UP001354931"/>
    </source>
</evidence>
<feature type="compositionally biased region" description="Pro residues" evidence="1">
    <location>
        <begin position="11"/>
        <end position="25"/>
    </location>
</feature>
<accession>A0ABU6FF74</accession>
<keyword evidence="2" id="KW-0812">Transmembrane</keyword>
<dbReference type="Pfam" id="PF13360">
    <property type="entry name" value="PQQ_2"/>
    <property type="match status" value="1"/>
</dbReference>
<keyword evidence="2" id="KW-0472">Membrane</keyword>
<comment type="caution">
    <text evidence="4">The sequence shown here is derived from an EMBL/GenBank/DDBJ whole genome shotgun (WGS) entry which is preliminary data.</text>
</comment>
<dbReference type="SUPFAM" id="SSF50998">
    <property type="entry name" value="Quinoprotein alcohol dehydrogenase-like"/>
    <property type="match status" value="1"/>
</dbReference>
<feature type="compositionally biased region" description="Pro residues" evidence="1">
    <location>
        <begin position="33"/>
        <end position="45"/>
    </location>
</feature>
<name>A0ABU6FF74_9ACTN</name>